<feature type="compositionally biased region" description="Basic and acidic residues" evidence="1">
    <location>
        <begin position="257"/>
        <end position="275"/>
    </location>
</feature>
<dbReference type="InterPro" id="IPR051807">
    <property type="entry name" value="Sec-metab_biosynth-assoc"/>
</dbReference>
<evidence type="ECO:0000256" key="1">
    <source>
        <dbReference type="SAM" id="MobiDB-lite"/>
    </source>
</evidence>
<dbReference type="GeneID" id="37069108"/>
<dbReference type="SUPFAM" id="SSF54909">
    <property type="entry name" value="Dimeric alpha+beta barrel"/>
    <property type="match status" value="1"/>
</dbReference>
<dbReference type="RefSeq" id="XP_025396112.1">
    <property type="nucleotide sequence ID" value="XM_025546871.1"/>
</dbReference>
<dbReference type="VEuPathDB" id="FungiDB:BO70DRAFT_399623"/>
<dbReference type="InterPro" id="IPR011008">
    <property type="entry name" value="Dimeric_a/b-barrel"/>
</dbReference>
<keyword evidence="4" id="KW-1185">Reference proteome</keyword>
<comment type="caution">
    <text evidence="3">The sequence shown here is derived from an EMBL/GenBank/DDBJ whole genome shotgun (WGS) entry which is preliminary data.</text>
</comment>
<dbReference type="Pfam" id="PF03795">
    <property type="entry name" value="YCII"/>
    <property type="match status" value="1"/>
</dbReference>
<protein>
    <recommendedName>
        <fullName evidence="2">YCII-related domain-containing protein</fullName>
    </recommendedName>
</protein>
<dbReference type="OrthoDB" id="5519740at2759"/>
<dbReference type="InterPro" id="IPR005545">
    <property type="entry name" value="YCII"/>
</dbReference>
<evidence type="ECO:0000313" key="4">
    <source>
        <dbReference type="Proteomes" id="UP000247233"/>
    </source>
</evidence>
<name>A0A317VGN9_9EURO</name>
<dbReference type="AlphaFoldDB" id="A0A317VGN9"/>
<proteinExistence type="predicted"/>
<reference evidence="3 4" key="1">
    <citation type="submission" date="2016-12" db="EMBL/GenBank/DDBJ databases">
        <title>The genomes of Aspergillus section Nigri reveals drivers in fungal speciation.</title>
        <authorList>
            <consortium name="DOE Joint Genome Institute"/>
            <person name="Vesth T.C."/>
            <person name="Nybo J."/>
            <person name="Theobald S."/>
            <person name="Brandl J."/>
            <person name="Frisvad J.C."/>
            <person name="Nielsen K.F."/>
            <person name="Lyhne E.K."/>
            <person name="Kogle M.E."/>
            <person name="Kuo A."/>
            <person name="Riley R."/>
            <person name="Clum A."/>
            <person name="Nolan M."/>
            <person name="Lipzen A."/>
            <person name="Salamov A."/>
            <person name="Henrissat B."/>
            <person name="Wiebenga A."/>
            <person name="De Vries R.P."/>
            <person name="Grigoriev I.V."/>
            <person name="Mortensen U.H."/>
            <person name="Andersen M.R."/>
            <person name="Baker S.E."/>
        </authorList>
    </citation>
    <scope>NUCLEOTIDE SEQUENCE [LARGE SCALE GENOMIC DNA]</scope>
    <source>
        <strain evidence="3 4">CBS 117.55</strain>
    </source>
</reference>
<organism evidence="3 4">
    <name type="scientific">Aspergillus heteromorphus CBS 117.55</name>
    <dbReference type="NCBI Taxonomy" id="1448321"/>
    <lineage>
        <taxon>Eukaryota</taxon>
        <taxon>Fungi</taxon>
        <taxon>Dikarya</taxon>
        <taxon>Ascomycota</taxon>
        <taxon>Pezizomycotina</taxon>
        <taxon>Eurotiomycetes</taxon>
        <taxon>Eurotiomycetidae</taxon>
        <taxon>Eurotiales</taxon>
        <taxon>Aspergillaceae</taxon>
        <taxon>Aspergillus</taxon>
        <taxon>Aspergillus subgen. Circumdati</taxon>
    </lineage>
</organism>
<gene>
    <name evidence="3" type="ORF">BO70DRAFT_399623</name>
</gene>
<dbReference type="EMBL" id="MSFL01000029">
    <property type="protein sequence ID" value="PWY71010.1"/>
    <property type="molecule type" value="Genomic_DNA"/>
</dbReference>
<accession>A0A317VGN9</accession>
<dbReference type="Proteomes" id="UP000247233">
    <property type="component" value="Unassembled WGS sequence"/>
</dbReference>
<evidence type="ECO:0000259" key="2">
    <source>
        <dbReference type="Pfam" id="PF03795"/>
    </source>
</evidence>
<dbReference type="Gene3D" id="3.30.70.1060">
    <property type="entry name" value="Dimeric alpha+beta barrel"/>
    <property type="match status" value="1"/>
</dbReference>
<evidence type="ECO:0000313" key="3">
    <source>
        <dbReference type="EMBL" id="PWY71010.1"/>
    </source>
</evidence>
<dbReference type="PANTHER" id="PTHR33606">
    <property type="entry name" value="PROTEIN YCII"/>
    <property type="match status" value="1"/>
</dbReference>
<feature type="domain" description="YCII-related" evidence="2">
    <location>
        <begin position="40"/>
        <end position="125"/>
    </location>
</feature>
<sequence length="275" mass="29644">MSLFLASARATPSRLLQTTFTAQRSFSTPKSSKPWPRKEWLCMIREKPNTAKLRQRYLGPHLRRMRRLSEENKIVSDGNMCLAHPEYKGEKVPTTGSLITFVADSEADVRSLIQQDVLAEKGVWDVENAVVVPYVVSFRSPIDYTANEVLANAFSLMGALQPSAASTKNKRKFVLSSSENINKSEDGSINAEPDASVAESKGTPATETASGSDKAAPEDGKPVAQDAETASGSDKTAPEDGKPVAQDAETASGSDKAALEDGKSVAQDEKEADHK</sequence>
<feature type="region of interest" description="Disordered" evidence="1">
    <location>
        <begin position="182"/>
        <end position="275"/>
    </location>
</feature>
<dbReference type="PANTHER" id="PTHR33606:SF3">
    <property type="entry name" value="PROTEIN YCII"/>
    <property type="match status" value="1"/>
</dbReference>